<sequence>MKSTLINSLGLTLLLVVWSCNSGTKKETQPMDPSQMEAKADNSQNSLDWAGTYEGVVPCASCEGIKTVVTINDDNTYLVKETYLGNEPTSFESKGTFKWDDQGQKLLLSDSDRHPYFVGENTLTLLDADGNRPTGELKSAYVLKKVTDQLVGEKWHLVAFRGDEIQLKEAKGGHPFVEFNDDFTIHGNTGCNDLQGAYEVGDALKLKFSKLINTLKSCPEMETENEFIKTMNATRSYAFEKRALVMYDENHQKLATFKAAN</sequence>
<dbReference type="InterPro" id="IPR038670">
    <property type="entry name" value="HslJ-like_sf"/>
</dbReference>
<dbReference type="InterPro" id="IPR053147">
    <property type="entry name" value="Hsp_HslJ-like"/>
</dbReference>
<name>A0A934KMR5_9FLAO</name>
<accession>A0A934KMR5</accession>
<feature type="signal peptide" evidence="1">
    <location>
        <begin position="1"/>
        <end position="22"/>
    </location>
</feature>
<dbReference type="Pfam" id="PF04170">
    <property type="entry name" value="NlpE"/>
    <property type="match status" value="1"/>
</dbReference>
<evidence type="ECO:0000313" key="3">
    <source>
        <dbReference type="EMBL" id="MBJ7882082.1"/>
    </source>
</evidence>
<dbReference type="Pfam" id="PF03724">
    <property type="entry name" value="META"/>
    <property type="match status" value="1"/>
</dbReference>
<feature type="chain" id="PRO_5037047066" evidence="1">
    <location>
        <begin position="23"/>
        <end position="261"/>
    </location>
</feature>
<dbReference type="AlphaFoldDB" id="A0A934KMR5"/>
<dbReference type="InterPro" id="IPR007298">
    <property type="entry name" value="Cu-R_lipoprotein_NlpE"/>
</dbReference>
<dbReference type="PANTHER" id="PTHR35535:SF2">
    <property type="entry name" value="DUF306 DOMAIN-CONTAINING PROTEIN"/>
    <property type="match status" value="1"/>
</dbReference>
<protein>
    <submittedName>
        <fullName evidence="3">Copper resistance protein NlpE N-terminal domain-containing protein</fullName>
    </submittedName>
</protein>
<comment type="caution">
    <text evidence="3">The sequence shown here is derived from an EMBL/GenBank/DDBJ whole genome shotgun (WGS) entry which is preliminary data.</text>
</comment>
<dbReference type="Gene3D" id="2.40.128.640">
    <property type="match status" value="1"/>
</dbReference>
<dbReference type="Proteomes" id="UP000662373">
    <property type="component" value="Unassembled WGS sequence"/>
</dbReference>
<reference evidence="3 4" key="1">
    <citation type="submission" date="2020-09" db="EMBL/GenBank/DDBJ databases">
        <title>Draft genome of Gelidibacter salicanalis PAMC21136.</title>
        <authorList>
            <person name="Park H."/>
        </authorList>
    </citation>
    <scope>NUCLEOTIDE SEQUENCE [LARGE SCALE GENOMIC DNA]</scope>
    <source>
        <strain evidence="3 4">PAMC21136</strain>
    </source>
</reference>
<evidence type="ECO:0000256" key="1">
    <source>
        <dbReference type="SAM" id="SignalP"/>
    </source>
</evidence>
<dbReference type="Gene3D" id="2.40.128.270">
    <property type="match status" value="1"/>
</dbReference>
<dbReference type="EMBL" id="JAEHJZ010000038">
    <property type="protein sequence ID" value="MBJ7882082.1"/>
    <property type="molecule type" value="Genomic_DNA"/>
</dbReference>
<organism evidence="3 4">
    <name type="scientific">Gelidibacter salicanalis</name>
    <dbReference type="NCBI Taxonomy" id="291193"/>
    <lineage>
        <taxon>Bacteria</taxon>
        <taxon>Pseudomonadati</taxon>
        <taxon>Bacteroidota</taxon>
        <taxon>Flavobacteriia</taxon>
        <taxon>Flavobacteriales</taxon>
        <taxon>Flavobacteriaceae</taxon>
        <taxon>Gelidibacter</taxon>
    </lineage>
</organism>
<gene>
    <name evidence="3" type="ORF">JEM65_15715</name>
</gene>
<keyword evidence="4" id="KW-1185">Reference proteome</keyword>
<feature type="domain" description="DUF306" evidence="2">
    <location>
        <begin position="148"/>
        <end position="258"/>
    </location>
</feature>
<keyword evidence="1" id="KW-0732">Signal</keyword>
<dbReference type="PANTHER" id="PTHR35535">
    <property type="entry name" value="HEAT SHOCK PROTEIN HSLJ"/>
    <property type="match status" value="1"/>
</dbReference>
<proteinExistence type="predicted"/>
<dbReference type="RefSeq" id="WP_199601484.1">
    <property type="nucleotide sequence ID" value="NZ_JAEHJZ010000038.1"/>
</dbReference>
<evidence type="ECO:0000259" key="2">
    <source>
        <dbReference type="Pfam" id="PF03724"/>
    </source>
</evidence>
<dbReference type="InterPro" id="IPR005184">
    <property type="entry name" value="DUF306_Meta_HslJ"/>
</dbReference>
<evidence type="ECO:0000313" key="4">
    <source>
        <dbReference type="Proteomes" id="UP000662373"/>
    </source>
</evidence>